<evidence type="ECO:0008006" key="4">
    <source>
        <dbReference type="Google" id="ProtNLM"/>
    </source>
</evidence>
<sequence>MALKRKIISTLLTLILGGALVGACAPPVPTFEPVSIQFGVPLADQTYYESLIPLFKEKFPYVSVELKPYTDNPSDEVDAFVLPWYITLNPTLNGLKLLPLNDYLARETDFGAENFYPNALEAFRQKDPQSGAETQMAIPLGIDPWVMYYNKDLLEARELPNPQSDWTLSDFTDLARALRDPNERVYGYAPVSFGYIDSLLFLYAYGGGLFDAKGVPALNTPINAQAVKWYIDLYKEEGVAPTRARAEADYGIGQNPVMIAFSEGKVGLFVAPFSARGGSSFFRDPWSFAWGMAPLPEGETRFTLAFYEGAAVSARSLHPSEAWNWIAFVSRQIPPRLVPARLSLAKSETFDQQAGKEVAEVARQAMEGALLLTRESLEDFNIGIDIFISMIDSLVNGDFDLNRELEKAQRNAELRLP</sequence>
<evidence type="ECO:0000256" key="1">
    <source>
        <dbReference type="SAM" id="SignalP"/>
    </source>
</evidence>
<dbReference type="EMBL" id="DPBP01000028">
    <property type="protein sequence ID" value="HCE17569.1"/>
    <property type="molecule type" value="Genomic_DNA"/>
</dbReference>
<dbReference type="PROSITE" id="PS51257">
    <property type="entry name" value="PROKAR_LIPOPROTEIN"/>
    <property type="match status" value="1"/>
</dbReference>
<dbReference type="AlphaFoldDB" id="A0A3D1JG61"/>
<comment type="caution">
    <text evidence="2">The sequence shown here is derived from an EMBL/GenBank/DDBJ whole genome shotgun (WGS) entry which is preliminary data.</text>
</comment>
<dbReference type="PANTHER" id="PTHR43649:SF12">
    <property type="entry name" value="DIACETYLCHITOBIOSE BINDING PROTEIN DASA"/>
    <property type="match status" value="1"/>
</dbReference>
<proteinExistence type="predicted"/>
<dbReference type="PANTHER" id="PTHR43649">
    <property type="entry name" value="ARABINOSE-BINDING PROTEIN-RELATED"/>
    <property type="match status" value="1"/>
</dbReference>
<organism evidence="2 3">
    <name type="scientific">Anaerolinea thermolimosa</name>
    <dbReference type="NCBI Taxonomy" id="229919"/>
    <lineage>
        <taxon>Bacteria</taxon>
        <taxon>Bacillati</taxon>
        <taxon>Chloroflexota</taxon>
        <taxon>Anaerolineae</taxon>
        <taxon>Anaerolineales</taxon>
        <taxon>Anaerolineaceae</taxon>
        <taxon>Anaerolinea</taxon>
    </lineage>
</organism>
<evidence type="ECO:0000313" key="2">
    <source>
        <dbReference type="EMBL" id="HCE17569.1"/>
    </source>
</evidence>
<dbReference type="InterPro" id="IPR050490">
    <property type="entry name" value="Bact_solute-bd_prot1"/>
</dbReference>
<dbReference type="Pfam" id="PF01547">
    <property type="entry name" value="SBP_bac_1"/>
    <property type="match status" value="1"/>
</dbReference>
<reference evidence="2 3" key="1">
    <citation type="journal article" date="2018" name="Nat. Biotechnol.">
        <title>A standardized bacterial taxonomy based on genome phylogeny substantially revises the tree of life.</title>
        <authorList>
            <person name="Parks D.H."/>
            <person name="Chuvochina M."/>
            <person name="Waite D.W."/>
            <person name="Rinke C."/>
            <person name="Skarshewski A."/>
            <person name="Chaumeil P.A."/>
            <person name="Hugenholtz P."/>
        </authorList>
    </citation>
    <scope>NUCLEOTIDE SEQUENCE [LARGE SCALE GENOMIC DNA]</scope>
    <source>
        <strain evidence="2">UBA8781</strain>
    </source>
</reference>
<protein>
    <recommendedName>
        <fullName evidence="4">Sugar ABC transporter substrate-binding protein</fullName>
    </recommendedName>
</protein>
<dbReference type="SUPFAM" id="SSF53850">
    <property type="entry name" value="Periplasmic binding protein-like II"/>
    <property type="match status" value="1"/>
</dbReference>
<dbReference type="InterPro" id="IPR006059">
    <property type="entry name" value="SBP"/>
</dbReference>
<dbReference type="Proteomes" id="UP000264141">
    <property type="component" value="Unassembled WGS sequence"/>
</dbReference>
<feature type="signal peptide" evidence="1">
    <location>
        <begin position="1"/>
        <end position="25"/>
    </location>
</feature>
<keyword evidence="1" id="KW-0732">Signal</keyword>
<feature type="chain" id="PRO_5017685518" description="Sugar ABC transporter substrate-binding protein" evidence="1">
    <location>
        <begin position="26"/>
        <end position="417"/>
    </location>
</feature>
<dbReference type="Gene3D" id="3.40.190.10">
    <property type="entry name" value="Periplasmic binding protein-like II"/>
    <property type="match status" value="1"/>
</dbReference>
<name>A0A3D1JG61_9CHLR</name>
<gene>
    <name evidence="2" type="ORF">DEQ80_06895</name>
</gene>
<dbReference type="STRING" id="229919.GCA_001050195_01750"/>
<accession>A0A3D1JG61</accession>
<evidence type="ECO:0000313" key="3">
    <source>
        <dbReference type="Proteomes" id="UP000264141"/>
    </source>
</evidence>